<evidence type="ECO:0000313" key="1">
    <source>
        <dbReference type="EMBL" id="KAG2617362.1"/>
    </source>
</evidence>
<organism evidence="1 2">
    <name type="scientific">Panicum virgatum</name>
    <name type="common">Blackwell switchgrass</name>
    <dbReference type="NCBI Taxonomy" id="38727"/>
    <lineage>
        <taxon>Eukaryota</taxon>
        <taxon>Viridiplantae</taxon>
        <taxon>Streptophyta</taxon>
        <taxon>Embryophyta</taxon>
        <taxon>Tracheophyta</taxon>
        <taxon>Spermatophyta</taxon>
        <taxon>Magnoliopsida</taxon>
        <taxon>Liliopsida</taxon>
        <taxon>Poales</taxon>
        <taxon>Poaceae</taxon>
        <taxon>PACMAD clade</taxon>
        <taxon>Panicoideae</taxon>
        <taxon>Panicodae</taxon>
        <taxon>Paniceae</taxon>
        <taxon>Panicinae</taxon>
        <taxon>Panicum</taxon>
        <taxon>Panicum sect. Hiantes</taxon>
    </lineage>
</organism>
<gene>
    <name evidence="1" type="ORF">PVAP13_3NG180322</name>
</gene>
<dbReference type="EMBL" id="CM029042">
    <property type="protein sequence ID" value="KAG2617362.1"/>
    <property type="molecule type" value="Genomic_DNA"/>
</dbReference>
<dbReference type="Proteomes" id="UP000823388">
    <property type="component" value="Chromosome 3N"/>
</dbReference>
<name>A0A8T0TYT2_PANVG</name>
<evidence type="ECO:0000313" key="2">
    <source>
        <dbReference type="Proteomes" id="UP000823388"/>
    </source>
</evidence>
<reference evidence="1" key="1">
    <citation type="submission" date="2020-05" db="EMBL/GenBank/DDBJ databases">
        <title>WGS assembly of Panicum virgatum.</title>
        <authorList>
            <person name="Lovell J.T."/>
            <person name="Jenkins J."/>
            <person name="Shu S."/>
            <person name="Juenger T.E."/>
            <person name="Schmutz J."/>
        </authorList>
    </citation>
    <scope>NUCLEOTIDE SEQUENCE</scope>
    <source>
        <strain evidence="1">AP13</strain>
    </source>
</reference>
<accession>A0A8T0TYT2</accession>
<proteinExistence type="predicted"/>
<keyword evidence="2" id="KW-1185">Reference proteome</keyword>
<dbReference type="OrthoDB" id="1892100at2759"/>
<sequence length="150" mass="15326">MAVSSISCSLKPLAPVKEASARLQPSPPAATATPWAGGLRRACAAAAACVVIATAAPGGDAALARGGAAVPRTAGDDAVAVDARAPPRWSDRRECPAWRANSLENIVPENLPRPSARRRFNNISAPDRALAPEAVAPFLAPHSSLGCFSL</sequence>
<dbReference type="AlphaFoldDB" id="A0A8T0TYT2"/>
<protein>
    <submittedName>
        <fullName evidence="1">Uncharacterized protein</fullName>
    </submittedName>
</protein>
<dbReference type="PANTHER" id="PTHR37210">
    <property type="entry name" value="EXPRESSED PROTEIN"/>
    <property type="match status" value="1"/>
</dbReference>
<dbReference type="PANTHER" id="PTHR37210:SF2">
    <property type="entry name" value="PROTEIN CHLOROPLAST VESICULATION"/>
    <property type="match status" value="1"/>
</dbReference>
<comment type="caution">
    <text evidence="1">The sequence shown here is derived from an EMBL/GenBank/DDBJ whole genome shotgun (WGS) entry which is preliminary data.</text>
</comment>
<dbReference type="InterPro" id="IPR053350">
    <property type="entry name" value="CV_Inducer"/>
</dbReference>